<dbReference type="EMBL" id="FOAN01000001">
    <property type="protein sequence ID" value="SEK61624.1"/>
    <property type="molecule type" value="Genomic_DNA"/>
</dbReference>
<evidence type="ECO:0000256" key="1">
    <source>
        <dbReference type="PROSITE-ProRule" id="PRU00409"/>
    </source>
</evidence>
<dbReference type="PROSITE" id="PS50975">
    <property type="entry name" value="ATP_GRASP"/>
    <property type="match status" value="1"/>
</dbReference>
<dbReference type="AlphaFoldDB" id="A0A1H7IH26"/>
<accession>A0A1H7IH26</accession>
<evidence type="ECO:0000313" key="4">
    <source>
        <dbReference type="Proteomes" id="UP000199664"/>
    </source>
</evidence>
<feature type="domain" description="ATP-grasp" evidence="2">
    <location>
        <begin position="120"/>
        <end position="290"/>
    </location>
</feature>
<dbReference type="OrthoDB" id="7625478at2"/>
<dbReference type="Gene3D" id="3.30.1490.20">
    <property type="entry name" value="ATP-grasp fold, A domain"/>
    <property type="match status" value="1"/>
</dbReference>
<keyword evidence="1" id="KW-0547">Nucleotide-binding</keyword>
<proteinExistence type="predicted"/>
<keyword evidence="1" id="KW-0067">ATP-binding</keyword>
<dbReference type="SUPFAM" id="SSF56059">
    <property type="entry name" value="Glutathione synthetase ATP-binding domain-like"/>
    <property type="match status" value="1"/>
</dbReference>
<dbReference type="InterPro" id="IPR011761">
    <property type="entry name" value="ATP-grasp"/>
</dbReference>
<dbReference type="GO" id="GO:0016874">
    <property type="term" value="F:ligase activity"/>
    <property type="evidence" value="ECO:0007669"/>
    <property type="project" value="UniProtKB-KW"/>
</dbReference>
<organism evidence="3 4">
    <name type="scientific">Bosea lupini</name>
    <dbReference type="NCBI Taxonomy" id="1036779"/>
    <lineage>
        <taxon>Bacteria</taxon>
        <taxon>Pseudomonadati</taxon>
        <taxon>Pseudomonadota</taxon>
        <taxon>Alphaproteobacteria</taxon>
        <taxon>Hyphomicrobiales</taxon>
        <taxon>Boseaceae</taxon>
        <taxon>Bosea</taxon>
    </lineage>
</organism>
<protein>
    <submittedName>
        <fullName evidence="3">Glutathione synthase/RimK-type ligase, ATP-grasp superfamily</fullName>
    </submittedName>
</protein>
<reference evidence="4" key="1">
    <citation type="submission" date="2016-10" db="EMBL/GenBank/DDBJ databases">
        <authorList>
            <person name="Varghese N."/>
            <person name="Submissions S."/>
        </authorList>
    </citation>
    <scope>NUCLEOTIDE SEQUENCE [LARGE SCALE GENOMIC DNA]</scope>
    <source>
        <strain evidence="4">LMG 26383,CCUG 61248,R- 45681</strain>
    </source>
</reference>
<dbReference type="InterPro" id="IPR013815">
    <property type="entry name" value="ATP_grasp_subdomain_1"/>
</dbReference>
<evidence type="ECO:0000259" key="2">
    <source>
        <dbReference type="PROSITE" id="PS50975"/>
    </source>
</evidence>
<dbReference type="STRING" id="1036779.SAMN04515666_101976"/>
<dbReference type="Gene3D" id="3.30.470.20">
    <property type="entry name" value="ATP-grasp fold, B domain"/>
    <property type="match status" value="1"/>
</dbReference>
<dbReference type="Pfam" id="PF15632">
    <property type="entry name" value="ATPgrasp_Ter"/>
    <property type="match status" value="1"/>
</dbReference>
<evidence type="ECO:0000313" key="3">
    <source>
        <dbReference type="EMBL" id="SEK61624.1"/>
    </source>
</evidence>
<sequence length="366" mass="41127">MSGRAILLADRFRMEYRILKAVSSYFDDIHIIGTGDGSWLRHSRHCRAFHDLGKPFALAGPGEASTIDSYAKDHQISCILPTCGHTTRFLAAYPDSFETPCFPVPAGQAFDLLNNKLTFYQLCRDLDLPVPGTRIFETWSELRAAAATGALIYPFIVKPTNLDGGWGVRRINGPEDLLGRIDYSPILAQDFIPGRDLCVFYLCERGEITGQVAYTFARHGIRFVRRPNVNAFSRVVAAHLKLDGVIGFDLRERADGQVFFIESNPRFWFRMDVMTLAGLDFIRAALTKEALGKGPPDGLELRNRGRLFKAAVLPWRLNWLERRVIRELARDPVLPLLEMLGRTKPAGPPLPRDQTIVTIPANVTPY</sequence>
<dbReference type="Proteomes" id="UP000199664">
    <property type="component" value="Unassembled WGS sequence"/>
</dbReference>
<dbReference type="GO" id="GO:0046872">
    <property type="term" value="F:metal ion binding"/>
    <property type="evidence" value="ECO:0007669"/>
    <property type="project" value="InterPro"/>
</dbReference>
<name>A0A1H7IH26_9HYPH</name>
<dbReference type="GO" id="GO:0005524">
    <property type="term" value="F:ATP binding"/>
    <property type="evidence" value="ECO:0007669"/>
    <property type="project" value="UniProtKB-UniRule"/>
</dbReference>
<gene>
    <name evidence="3" type="ORF">SAMN04515666_101976</name>
</gene>
<keyword evidence="3" id="KW-0436">Ligase</keyword>
<keyword evidence="4" id="KW-1185">Reference proteome</keyword>